<evidence type="ECO:0000259" key="1">
    <source>
        <dbReference type="Pfam" id="PF00561"/>
    </source>
</evidence>
<evidence type="ECO:0000313" key="2">
    <source>
        <dbReference type="EMBL" id="WNZ24173.1"/>
    </source>
</evidence>
<dbReference type="InterPro" id="IPR000639">
    <property type="entry name" value="Epox_hydrolase-like"/>
</dbReference>
<gene>
    <name evidence="2" type="ORF">HJG54_15800</name>
</gene>
<feature type="domain" description="AB hydrolase-1" evidence="1">
    <location>
        <begin position="29"/>
        <end position="264"/>
    </location>
</feature>
<dbReference type="PRINTS" id="PR00412">
    <property type="entry name" value="EPOXHYDRLASE"/>
</dbReference>
<dbReference type="PRINTS" id="PR00111">
    <property type="entry name" value="ABHYDROLASE"/>
</dbReference>
<accession>A0AA96WF13</accession>
<sequence length="282" mass="31571">MAIKENSITINELEWFYREAEPLNPSAKPPVLLLHGLPSQSYGWRNVMPALAEQGFRSIAPDWIGFGFSGKPDKRSFAYTSDAYVQALADFLQALEIPRLFLVVQGFLGSVGLQYALRHPDAIERLAILNAPITTAAKLPWKMKQLGLPLVGEMLTQDPLLVDRTLEGGGGYRVEDADLDVYRRPFLKSSAAGRSLFTVVQKLKLAQATAEIEAGFANWQQPTLVAWGMRDPWLPFSIAEAFSKIVPQAELAQLEEVGHYPQEDWHEKVNAVLLNFLRRQLL</sequence>
<dbReference type="PANTHER" id="PTHR43194:SF2">
    <property type="entry name" value="PEROXISOMAL MEMBRANE PROTEIN LPX1"/>
    <property type="match status" value="1"/>
</dbReference>
<protein>
    <submittedName>
        <fullName evidence="2">Alpha/beta fold hydrolase</fullName>
    </submittedName>
</protein>
<dbReference type="EMBL" id="CP053586">
    <property type="protein sequence ID" value="WNZ24173.1"/>
    <property type="molecule type" value="Genomic_DNA"/>
</dbReference>
<reference evidence="2" key="1">
    <citation type="submission" date="2020-05" db="EMBL/GenBank/DDBJ databases">
        <authorList>
            <person name="Zhu T."/>
            <person name="Keshari N."/>
            <person name="Lu X."/>
        </authorList>
    </citation>
    <scope>NUCLEOTIDE SEQUENCE</scope>
    <source>
        <strain evidence="2">NK1-12</strain>
    </source>
</reference>
<name>A0AA96WF13_9CYAN</name>
<dbReference type="InterPro" id="IPR000073">
    <property type="entry name" value="AB_hydrolase_1"/>
</dbReference>
<dbReference type="InterPro" id="IPR050228">
    <property type="entry name" value="Carboxylesterase_BioH"/>
</dbReference>
<keyword evidence="2" id="KW-0378">Hydrolase</keyword>
<dbReference type="Pfam" id="PF00561">
    <property type="entry name" value="Abhydrolase_1"/>
    <property type="match status" value="1"/>
</dbReference>
<dbReference type="AlphaFoldDB" id="A0AA96WF13"/>
<dbReference type="SUPFAM" id="SSF53474">
    <property type="entry name" value="alpha/beta-Hydrolases"/>
    <property type="match status" value="1"/>
</dbReference>
<proteinExistence type="predicted"/>
<dbReference type="InterPro" id="IPR029058">
    <property type="entry name" value="AB_hydrolase_fold"/>
</dbReference>
<organism evidence="2">
    <name type="scientific">Leptolyngbya sp. NK1-12</name>
    <dbReference type="NCBI Taxonomy" id="2547451"/>
    <lineage>
        <taxon>Bacteria</taxon>
        <taxon>Bacillati</taxon>
        <taxon>Cyanobacteriota</taxon>
        <taxon>Cyanophyceae</taxon>
        <taxon>Leptolyngbyales</taxon>
        <taxon>Leptolyngbyaceae</taxon>
        <taxon>Leptolyngbya group</taxon>
        <taxon>Leptolyngbya</taxon>
    </lineage>
</organism>
<dbReference type="RefSeq" id="WP_316429852.1">
    <property type="nucleotide sequence ID" value="NZ_CP053586.1"/>
</dbReference>
<dbReference type="GO" id="GO:0016787">
    <property type="term" value="F:hydrolase activity"/>
    <property type="evidence" value="ECO:0007669"/>
    <property type="project" value="UniProtKB-KW"/>
</dbReference>
<dbReference type="Gene3D" id="3.40.50.1820">
    <property type="entry name" value="alpha/beta hydrolase"/>
    <property type="match status" value="1"/>
</dbReference>
<dbReference type="PANTHER" id="PTHR43194">
    <property type="entry name" value="HYDROLASE ALPHA/BETA FOLD FAMILY"/>
    <property type="match status" value="1"/>
</dbReference>